<dbReference type="EMBL" id="MIGC01008815">
    <property type="protein sequence ID" value="PHJ15278.1"/>
    <property type="molecule type" value="Genomic_DNA"/>
</dbReference>
<gene>
    <name evidence="3" type="ORF">CSUI_010909</name>
</gene>
<name>A0A2C6KF40_9APIC</name>
<dbReference type="VEuPathDB" id="ToxoDB:CSUI_010909"/>
<feature type="transmembrane region" description="Helical" evidence="2">
    <location>
        <begin position="202"/>
        <end position="229"/>
    </location>
</feature>
<keyword evidence="2" id="KW-0472">Membrane</keyword>
<keyword evidence="4" id="KW-1185">Reference proteome</keyword>
<accession>A0A2C6KF40</accession>
<sequence length="232" mass="24823">NCGPIGWAAAAETQPIGPQFVIEIPKEGIAEDEQHEVNLQAGDKLQIVDKTKSAAVQPENFSAEAYVYDPNKGTCDTGRNLVYEKAFSLAPPGYTFWATTNARSRALEDSTYTFTAPAAEQLQGSVSFCLELEVKKGSGTSVKPPSGLASFRKRVHSTKLTTPGRLQQASLHQTARHDRAASGRPSLLAAGPAQASEEKKKIVVVVHSGGSSFFLSGAVMISLLGSWFYNHA</sequence>
<evidence type="ECO:0000313" key="4">
    <source>
        <dbReference type="Proteomes" id="UP000221165"/>
    </source>
</evidence>
<dbReference type="OrthoDB" id="329645at2759"/>
<dbReference type="GeneID" id="94434221"/>
<organism evidence="3 4">
    <name type="scientific">Cystoisospora suis</name>
    <dbReference type="NCBI Taxonomy" id="483139"/>
    <lineage>
        <taxon>Eukaryota</taxon>
        <taxon>Sar</taxon>
        <taxon>Alveolata</taxon>
        <taxon>Apicomplexa</taxon>
        <taxon>Conoidasida</taxon>
        <taxon>Coccidia</taxon>
        <taxon>Eucoccidiorida</taxon>
        <taxon>Eimeriorina</taxon>
        <taxon>Sarcocystidae</taxon>
        <taxon>Cystoisospora</taxon>
    </lineage>
</organism>
<reference evidence="3 4" key="1">
    <citation type="journal article" date="2017" name="Int. J. Parasitol.">
        <title>The genome of the protozoan parasite Cystoisospora suis and a reverse vaccinology approach to identify vaccine candidates.</title>
        <authorList>
            <person name="Palmieri N."/>
            <person name="Shrestha A."/>
            <person name="Ruttkowski B."/>
            <person name="Beck T."/>
            <person name="Vogl C."/>
            <person name="Tomley F."/>
            <person name="Blake D.P."/>
            <person name="Joachim A."/>
        </authorList>
    </citation>
    <scope>NUCLEOTIDE SEQUENCE [LARGE SCALE GENOMIC DNA]</scope>
    <source>
        <strain evidence="3 4">Wien I</strain>
    </source>
</reference>
<dbReference type="AlphaFoldDB" id="A0A2C6KF40"/>
<dbReference type="RefSeq" id="XP_067917012.1">
    <property type="nucleotide sequence ID" value="XM_068071010.1"/>
</dbReference>
<keyword evidence="2" id="KW-0812">Transmembrane</keyword>
<keyword evidence="2" id="KW-1133">Transmembrane helix</keyword>
<proteinExistence type="predicted"/>
<evidence type="ECO:0000256" key="1">
    <source>
        <dbReference type="SAM" id="MobiDB-lite"/>
    </source>
</evidence>
<feature type="non-terminal residue" evidence="3">
    <location>
        <position position="1"/>
    </location>
</feature>
<dbReference type="Proteomes" id="UP000221165">
    <property type="component" value="Unassembled WGS sequence"/>
</dbReference>
<evidence type="ECO:0000256" key="2">
    <source>
        <dbReference type="SAM" id="Phobius"/>
    </source>
</evidence>
<feature type="region of interest" description="Disordered" evidence="1">
    <location>
        <begin position="168"/>
        <end position="193"/>
    </location>
</feature>
<comment type="caution">
    <text evidence="3">The sequence shown here is derived from an EMBL/GenBank/DDBJ whole genome shotgun (WGS) entry which is preliminary data.</text>
</comment>
<evidence type="ECO:0000313" key="3">
    <source>
        <dbReference type="EMBL" id="PHJ15278.1"/>
    </source>
</evidence>
<protein>
    <submittedName>
        <fullName evidence="3">Toxoplasma gondii family a protein</fullName>
    </submittedName>
</protein>